<keyword evidence="3" id="KW-1185">Reference proteome</keyword>
<gene>
    <name evidence="2" type="ORF">R3W88_017562</name>
</gene>
<dbReference type="InterPro" id="IPR050796">
    <property type="entry name" value="SCF_F-box_component"/>
</dbReference>
<dbReference type="InterPro" id="IPR036047">
    <property type="entry name" value="F-box-like_dom_sf"/>
</dbReference>
<evidence type="ECO:0000313" key="2">
    <source>
        <dbReference type="EMBL" id="KAK4719224.1"/>
    </source>
</evidence>
<name>A0AAV9L361_9SOLN</name>
<dbReference type="PANTHER" id="PTHR31672:SF13">
    <property type="entry name" value="F-BOX PROTEIN CPR30-LIKE"/>
    <property type="match status" value="1"/>
</dbReference>
<accession>A0AAV9L361</accession>
<dbReference type="PANTHER" id="PTHR31672">
    <property type="entry name" value="BNACNNG10540D PROTEIN"/>
    <property type="match status" value="1"/>
</dbReference>
<evidence type="ECO:0000313" key="3">
    <source>
        <dbReference type="Proteomes" id="UP001311915"/>
    </source>
</evidence>
<comment type="caution">
    <text evidence="2">The sequence shown here is derived from an EMBL/GenBank/DDBJ whole genome shotgun (WGS) entry which is preliminary data.</text>
</comment>
<reference evidence="2 3" key="1">
    <citation type="submission" date="2023-10" db="EMBL/GenBank/DDBJ databases">
        <title>Genome-Wide Identification Analysis in wild type Solanum Pinnatisectum Reveals Some Genes Defensing Phytophthora Infestans.</title>
        <authorList>
            <person name="Sun C."/>
        </authorList>
    </citation>
    <scope>NUCLEOTIDE SEQUENCE [LARGE SCALE GENOMIC DNA]</scope>
    <source>
        <strain evidence="2">LQN</strain>
        <tissue evidence="2">Leaf</tissue>
    </source>
</reference>
<dbReference type="EMBL" id="JAWPEI010000008">
    <property type="protein sequence ID" value="KAK4719224.1"/>
    <property type="molecule type" value="Genomic_DNA"/>
</dbReference>
<dbReference type="Pfam" id="PF00646">
    <property type="entry name" value="F-box"/>
    <property type="match status" value="1"/>
</dbReference>
<dbReference type="AlphaFoldDB" id="A0AAV9L361"/>
<sequence length="103" mass="11940">MKLYINTTNEANPLSILNFHQLQYKIHLFCHQNSSLISSRADSRLPVKSLLQCRCVSKSWLSLICSPEFIKTHLSLAANNKDYIHHRVMLRLSPPECDLKKFT</sequence>
<evidence type="ECO:0000259" key="1">
    <source>
        <dbReference type="Pfam" id="PF00646"/>
    </source>
</evidence>
<protein>
    <recommendedName>
        <fullName evidence="1">F-box domain-containing protein</fullName>
    </recommendedName>
</protein>
<dbReference type="Proteomes" id="UP001311915">
    <property type="component" value="Unassembled WGS sequence"/>
</dbReference>
<organism evidence="2 3">
    <name type="scientific">Solanum pinnatisectum</name>
    <name type="common">tansyleaf nightshade</name>
    <dbReference type="NCBI Taxonomy" id="50273"/>
    <lineage>
        <taxon>Eukaryota</taxon>
        <taxon>Viridiplantae</taxon>
        <taxon>Streptophyta</taxon>
        <taxon>Embryophyta</taxon>
        <taxon>Tracheophyta</taxon>
        <taxon>Spermatophyta</taxon>
        <taxon>Magnoliopsida</taxon>
        <taxon>eudicotyledons</taxon>
        <taxon>Gunneridae</taxon>
        <taxon>Pentapetalae</taxon>
        <taxon>asterids</taxon>
        <taxon>lamiids</taxon>
        <taxon>Solanales</taxon>
        <taxon>Solanaceae</taxon>
        <taxon>Solanoideae</taxon>
        <taxon>Solaneae</taxon>
        <taxon>Solanum</taxon>
    </lineage>
</organism>
<proteinExistence type="predicted"/>
<dbReference type="SUPFAM" id="SSF81383">
    <property type="entry name" value="F-box domain"/>
    <property type="match status" value="1"/>
</dbReference>
<dbReference type="InterPro" id="IPR001810">
    <property type="entry name" value="F-box_dom"/>
</dbReference>
<feature type="domain" description="F-box" evidence="1">
    <location>
        <begin position="43"/>
        <end position="71"/>
    </location>
</feature>